<dbReference type="InterPro" id="IPR019734">
    <property type="entry name" value="TPR_rpt"/>
</dbReference>
<dbReference type="GO" id="GO:0003677">
    <property type="term" value="F:DNA binding"/>
    <property type="evidence" value="ECO:0007669"/>
    <property type="project" value="UniProtKB-UniRule"/>
</dbReference>
<dbReference type="Pfam" id="PF00486">
    <property type="entry name" value="Trans_reg_C"/>
    <property type="match status" value="1"/>
</dbReference>
<dbReference type="PANTHER" id="PTHR47691">
    <property type="entry name" value="REGULATOR-RELATED"/>
    <property type="match status" value="1"/>
</dbReference>
<dbReference type="GO" id="GO:0000160">
    <property type="term" value="P:phosphorelay signal transduction system"/>
    <property type="evidence" value="ECO:0007669"/>
    <property type="project" value="InterPro"/>
</dbReference>
<dbReference type="AlphaFoldDB" id="A0A1H5FF51"/>
<dbReference type="PROSITE" id="PS51755">
    <property type="entry name" value="OMPR_PHOB"/>
    <property type="match status" value="1"/>
</dbReference>
<dbReference type="InterPro" id="IPR011990">
    <property type="entry name" value="TPR-like_helical_dom_sf"/>
</dbReference>
<reference evidence="5 6" key="1">
    <citation type="submission" date="2016-10" db="EMBL/GenBank/DDBJ databases">
        <authorList>
            <person name="de Groot N.N."/>
        </authorList>
    </citation>
    <scope>NUCLEOTIDE SEQUENCE [LARGE SCALE GENOMIC DNA]</scope>
    <source>
        <strain evidence="5 6">BS3655</strain>
    </source>
</reference>
<keyword evidence="2" id="KW-0802">TPR repeat</keyword>
<dbReference type="PANTHER" id="PTHR47691:SF3">
    <property type="entry name" value="HTH-TYPE TRANSCRIPTIONAL REGULATOR RV0890C-RELATED"/>
    <property type="match status" value="1"/>
</dbReference>
<feature type="repeat" description="TPR" evidence="2">
    <location>
        <begin position="452"/>
        <end position="485"/>
    </location>
</feature>
<dbReference type="EMBL" id="FNTF01000002">
    <property type="protein sequence ID" value="SEE02010.1"/>
    <property type="molecule type" value="Genomic_DNA"/>
</dbReference>
<feature type="DNA-binding region" description="OmpR/PhoB-type" evidence="3">
    <location>
        <begin position="55"/>
        <end position="153"/>
    </location>
</feature>
<accession>A0A1H5FF51</accession>
<dbReference type="Gene3D" id="1.25.40.10">
    <property type="entry name" value="Tetratricopeptide repeat domain"/>
    <property type="match status" value="1"/>
</dbReference>
<keyword evidence="1 3" id="KW-0238">DNA-binding</keyword>
<evidence type="ECO:0000256" key="2">
    <source>
        <dbReference type="PROSITE-ProRule" id="PRU00339"/>
    </source>
</evidence>
<dbReference type="InterPro" id="IPR036388">
    <property type="entry name" value="WH-like_DNA-bd_sf"/>
</dbReference>
<evidence type="ECO:0000256" key="1">
    <source>
        <dbReference type="ARBA" id="ARBA00023125"/>
    </source>
</evidence>
<dbReference type="Gene3D" id="3.40.50.10610">
    <property type="entry name" value="ABC-type transport auxiliary lipoprotein component"/>
    <property type="match status" value="1"/>
</dbReference>
<evidence type="ECO:0000259" key="4">
    <source>
        <dbReference type="PROSITE" id="PS51755"/>
    </source>
</evidence>
<protein>
    <submittedName>
        <fullName evidence="5">TolB amino-terminal domain-containing protein</fullName>
    </submittedName>
</protein>
<proteinExistence type="predicted"/>
<organism evidence="5 6">
    <name type="scientific">Pseudomonas frederiksbergensis</name>
    <dbReference type="NCBI Taxonomy" id="104087"/>
    <lineage>
        <taxon>Bacteria</taxon>
        <taxon>Pseudomonadati</taxon>
        <taxon>Pseudomonadota</taxon>
        <taxon>Gammaproteobacteria</taxon>
        <taxon>Pseudomonadales</taxon>
        <taxon>Pseudomonadaceae</taxon>
        <taxon>Pseudomonas</taxon>
    </lineage>
</organism>
<sequence>MPALSLPSGKLGFLSNGRASPADGAADQTLPYYRHLVLIASSDTESRALDQGIHALPFVFENYVLDQERRELTLRGQVVAVGPQAFDLLLQLVNNRDRVVSKDDLLKAVWNGRIVSESTITSHINAVRKAIGDSGEEQRLVRTVARKGYRFVGEITVGEIDGARQPDGPGTGEIASVESKQAPPSSLVLPDKPSITVLPFHNLSGDPEQEYFADGMVEDIIAALSRIRWLFVIARNSSFTYKGRAVDVKGVGQELGVRYVLEGSVRKSGNKVRITGQLIDATNGTHIWAERFEGLLDDIFELQDQIAESVVGAISPQLERAEIERAKRKPTDSLDAYDYYLRGMAKLHSGTREAVEVALPMFYKAIELDPEFASAYGMAAWCHFWRKLNGWMSDRTREIAEGIRLARLAVTLGRDDAVALTRGGHALAHLAGDVDGGIALLDRARLLNPNLAPAWYLGGILRALRGETDEAIENLTHAVRLSPLDPEMFRMQVGMALANFFAGHFDAASAWAEKALGNLPTLLPSVALMAASHALSGRMDKAKQAIQRLHELEPSLRVSNLKDWLPIQRPEDLSRFADGLRLAGLPE</sequence>
<dbReference type="CDD" id="cd00383">
    <property type="entry name" value="trans_reg_C"/>
    <property type="match status" value="1"/>
</dbReference>
<gene>
    <name evidence="5" type="ORF">SAMN04490185_4752</name>
</gene>
<evidence type="ECO:0000313" key="6">
    <source>
        <dbReference type="Proteomes" id="UP000183114"/>
    </source>
</evidence>
<dbReference type="Gene3D" id="1.10.10.10">
    <property type="entry name" value="Winged helix-like DNA-binding domain superfamily/Winged helix DNA-binding domain"/>
    <property type="match status" value="1"/>
</dbReference>
<dbReference type="InterPro" id="IPR016032">
    <property type="entry name" value="Sig_transdc_resp-reg_C-effctor"/>
</dbReference>
<dbReference type="Proteomes" id="UP000183114">
    <property type="component" value="Unassembled WGS sequence"/>
</dbReference>
<dbReference type="SUPFAM" id="SSF48452">
    <property type="entry name" value="TPR-like"/>
    <property type="match status" value="1"/>
</dbReference>
<dbReference type="GO" id="GO:0006355">
    <property type="term" value="P:regulation of DNA-templated transcription"/>
    <property type="evidence" value="ECO:0007669"/>
    <property type="project" value="InterPro"/>
</dbReference>
<dbReference type="PROSITE" id="PS50005">
    <property type="entry name" value="TPR"/>
    <property type="match status" value="1"/>
</dbReference>
<evidence type="ECO:0000313" key="5">
    <source>
        <dbReference type="EMBL" id="SEE02010.1"/>
    </source>
</evidence>
<name>A0A1H5FF51_9PSED</name>
<dbReference type="SMART" id="SM00862">
    <property type="entry name" value="Trans_reg_C"/>
    <property type="match status" value="1"/>
</dbReference>
<feature type="domain" description="OmpR/PhoB-type" evidence="4">
    <location>
        <begin position="55"/>
        <end position="153"/>
    </location>
</feature>
<dbReference type="SMART" id="SM00028">
    <property type="entry name" value="TPR"/>
    <property type="match status" value="4"/>
</dbReference>
<dbReference type="SUPFAM" id="SSF46894">
    <property type="entry name" value="C-terminal effector domain of the bipartite response regulators"/>
    <property type="match status" value="1"/>
</dbReference>
<dbReference type="InterPro" id="IPR001867">
    <property type="entry name" value="OmpR/PhoB-type_DNA-bd"/>
</dbReference>
<evidence type="ECO:0000256" key="3">
    <source>
        <dbReference type="PROSITE-ProRule" id="PRU01091"/>
    </source>
</evidence>